<evidence type="ECO:0000313" key="2">
    <source>
        <dbReference type="Proteomes" id="UP000324760"/>
    </source>
</evidence>
<dbReference type="PANTHER" id="PTHR42958:SF4">
    <property type="entry name" value="HYDROGENASE EXPRESSION_FORMATION PROTEIN HUPK"/>
    <property type="match status" value="1"/>
</dbReference>
<dbReference type="SUPFAM" id="SSF56762">
    <property type="entry name" value="HydB/Nqo4-like"/>
    <property type="match status" value="1"/>
</dbReference>
<gene>
    <name evidence="1" type="ORF">F0U83_10950</name>
</gene>
<protein>
    <submittedName>
        <fullName evidence="1">Uncharacterized protein</fullName>
    </submittedName>
</protein>
<dbReference type="OrthoDB" id="9157196at2"/>
<dbReference type="InterPro" id="IPR029014">
    <property type="entry name" value="NiFe-Hase_large"/>
</dbReference>
<dbReference type="EMBL" id="CP043869">
    <property type="protein sequence ID" value="QEQ97187.1"/>
    <property type="molecule type" value="Genomic_DNA"/>
</dbReference>
<dbReference type="InterPro" id="IPR050867">
    <property type="entry name" value="NiFe/NiFeSe_hydrgnase_LSU"/>
</dbReference>
<dbReference type="PANTHER" id="PTHR42958">
    <property type="entry name" value="HYDROGENASE-2 LARGE CHAIN"/>
    <property type="match status" value="1"/>
</dbReference>
<sequence length="373" mass="40886">MTIATLAGQLLIRVQVLNGHIHTASLQSSRPVMLPRILKQLMPEVAVDRIRLLYSLCANAQQVAALCACESALGLSIPPEVMAARSKLVQAETQKEQAWSLLHHWLAVPHGVKQQASQKLTHAFLRLQQASHPSLSFGKDAEGVSDAPFNQWQYEFQKIMQVALSEPLESFVASALDQKNTPVGGLIKQLNMHPSLVRHYVSGLPTPLSPHIPTPGSDDLLAFTQHPTFNGQCCESTPLARLYQNESGQALCKEARFRQCHPIAQRVIALLAELSTPVSESNCVVIANSGSCELEAARGRLFHQVILDRAGLVQSYSILAPTEWNFHPEGILTTALQGVAVQSKTETEALLHDWIRALDPCVDYVLTIEEEAA</sequence>
<organism evidence="1 2">
    <name type="scientific">Neptunomonas concharum</name>
    <dbReference type="NCBI Taxonomy" id="1031538"/>
    <lineage>
        <taxon>Bacteria</taxon>
        <taxon>Pseudomonadati</taxon>
        <taxon>Pseudomonadota</taxon>
        <taxon>Gammaproteobacteria</taxon>
        <taxon>Oceanospirillales</taxon>
        <taxon>Oceanospirillaceae</taxon>
        <taxon>Neptunomonas</taxon>
    </lineage>
</organism>
<reference evidence="1 2" key="1">
    <citation type="journal article" date="2019" name="Biochem. Eng. J.">
        <title>Metabolic engineering of the marine bacteria Neptunomonas concharum for the production of acetoin and meso-2,3-butanediol from acetate.</title>
        <authorList>
            <person name="Li W."/>
            <person name="Pu N."/>
            <person name="Liu C.-X."/>
            <person name="Yuan Q.-P."/>
            <person name="Li Z.-J."/>
        </authorList>
    </citation>
    <scope>NUCLEOTIDE SEQUENCE [LARGE SCALE GENOMIC DNA]</scope>
    <source>
        <strain evidence="1 2">JCM17730</strain>
    </source>
</reference>
<dbReference type="Proteomes" id="UP000324760">
    <property type="component" value="Chromosome"/>
</dbReference>
<dbReference type="KEGG" id="ncu:F0U83_10950"/>
<name>A0A5P1RC60_9GAMM</name>
<accession>A0A5P1RC60</accession>
<keyword evidence="2" id="KW-1185">Reference proteome</keyword>
<proteinExistence type="predicted"/>
<dbReference type="RefSeq" id="WP_138987504.1">
    <property type="nucleotide sequence ID" value="NZ_CP043869.1"/>
</dbReference>
<dbReference type="AlphaFoldDB" id="A0A5P1RC60"/>
<dbReference type="Gene3D" id="1.10.645.10">
    <property type="entry name" value="Cytochrome-c3 Hydrogenase, chain B"/>
    <property type="match status" value="1"/>
</dbReference>
<evidence type="ECO:0000313" key="1">
    <source>
        <dbReference type="EMBL" id="QEQ97187.1"/>
    </source>
</evidence>